<sequence length="279" mass="32670">MAQRQVQDTVQGLSKVEAEESGSSSVNESDSEDLADKESSSNTPEKSKEPVKRKVPLPSRNLRSKFSFTERQYNPRPLRSSHKRLSLNERHSLAVYSTHKMHDDSDDYGNGNDSEDAIYSIRSRRSRHLIKMSRMQRRTALSLRPISQKCYTDPHSPLHFNSDSDGVRRSKRKKQLNMTWLADNQMHKVGYPNLNAGYSEEDSRDAADDHRDDIEITHRVTRRSNDMKKGKYLYDYDDEEEEEVTSRRRRVAPLKNNNEMRSRRESNDKENKKGCYRKW</sequence>
<evidence type="ECO:0000256" key="1">
    <source>
        <dbReference type="SAM" id="MobiDB-lite"/>
    </source>
</evidence>
<proteinExistence type="predicted"/>
<name>A0AAV8WFZ0_9CUCU</name>
<gene>
    <name evidence="2" type="ORF">NQ315_009293</name>
</gene>
<dbReference type="Proteomes" id="UP001159042">
    <property type="component" value="Unassembled WGS sequence"/>
</dbReference>
<feature type="compositionally biased region" description="Basic and acidic residues" evidence="1">
    <location>
        <begin position="34"/>
        <end position="52"/>
    </location>
</feature>
<evidence type="ECO:0000313" key="3">
    <source>
        <dbReference type="Proteomes" id="UP001159042"/>
    </source>
</evidence>
<comment type="caution">
    <text evidence="2">The sequence shown here is derived from an EMBL/GenBank/DDBJ whole genome shotgun (WGS) entry which is preliminary data.</text>
</comment>
<feature type="region of interest" description="Disordered" evidence="1">
    <location>
        <begin position="1"/>
        <end position="86"/>
    </location>
</feature>
<dbReference type="EMBL" id="JANEYG010000001">
    <property type="protein sequence ID" value="KAJ8925459.1"/>
    <property type="molecule type" value="Genomic_DNA"/>
</dbReference>
<reference evidence="2 3" key="1">
    <citation type="journal article" date="2023" name="Insect Mol. Biol.">
        <title>Genome sequencing provides insights into the evolution of gene families encoding plant cell wall-degrading enzymes in longhorned beetles.</title>
        <authorList>
            <person name="Shin N.R."/>
            <person name="Okamura Y."/>
            <person name="Kirsch R."/>
            <person name="Pauchet Y."/>
        </authorList>
    </citation>
    <scope>NUCLEOTIDE SEQUENCE [LARGE SCALE GENOMIC DNA]</scope>
    <source>
        <strain evidence="2">EAD_L_NR</strain>
    </source>
</reference>
<organism evidence="2 3">
    <name type="scientific">Exocentrus adspersus</name>
    <dbReference type="NCBI Taxonomy" id="1586481"/>
    <lineage>
        <taxon>Eukaryota</taxon>
        <taxon>Metazoa</taxon>
        <taxon>Ecdysozoa</taxon>
        <taxon>Arthropoda</taxon>
        <taxon>Hexapoda</taxon>
        <taxon>Insecta</taxon>
        <taxon>Pterygota</taxon>
        <taxon>Neoptera</taxon>
        <taxon>Endopterygota</taxon>
        <taxon>Coleoptera</taxon>
        <taxon>Polyphaga</taxon>
        <taxon>Cucujiformia</taxon>
        <taxon>Chrysomeloidea</taxon>
        <taxon>Cerambycidae</taxon>
        <taxon>Lamiinae</taxon>
        <taxon>Acanthocinini</taxon>
        <taxon>Exocentrus</taxon>
    </lineage>
</organism>
<accession>A0AAV8WFZ0</accession>
<feature type="compositionally biased region" description="Polar residues" evidence="1">
    <location>
        <begin position="1"/>
        <end position="12"/>
    </location>
</feature>
<feature type="compositionally biased region" description="Basic and acidic residues" evidence="1">
    <location>
        <begin position="258"/>
        <end position="273"/>
    </location>
</feature>
<keyword evidence="3" id="KW-1185">Reference proteome</keyword>
<dbReference type="AlphaFoldDB" id="A0AAV8WFZ0"/>
<feature type="region of interest" description="Disordered" evidence="1">
    <location>
        <begin position="236"/>
        <end position="279"/>
    </location>
</feature>
<evidence type="ECO:0000313" key="2">
    <source>
        <dbReference type="EMBL" id="KAJ8925459.1"/>
    </source>
</evidence>
<protein>
    <submittedName>
        <fullName evidence="2">Uncharacterized protein</fullName>
    </submittedName>
</protein>